<keyword evidence="2 4" id="KW-0479">Metal-binding</keyword>
<dbReference type="OrthoDB" id="7186at2157"/>
<dbReference type="EMBL" id="CP001338">
    <property type="protein sequence ID" value="ACL17620.1"/>
    <property type="molecule type" value="Genomic_DNA"/>
</dbReference>
<dbReference type="Gene3D" id="3.40.800.10">
    <property type="entry name" value="Ureohydrolase domain"/>
    <property type="match status" value="1"/>
</dbReference>
<dbReference type="SUPFAM" id="SSF52768">
    <property type="entry name" value="Arginase/deacetylase"/>
    <property type="match status" value="1"/>
</dbReference>
<dbReference type="eggNOG" id="arCOG01700">
    <property type="taxonomic scope" value="Archaea"/>
</dbReference>
<dbReference type="GeneID" id="7272057"/>
<protein>
    <submittedName>
        <fullName evidence="5">Agmatinase</fullName>
    </submittedName>
</protein>
<keyword evidence="6" id="KW-1185">Reference proteome</keyword>
<sequence>MQNVLNYLFADAEALYADARYCMLGGPFDGTTSYRPGTRFGPRAIRDVSYNFEPYIPVYDLDLDQVPICDLGDLDLPVVSEEAVAMVAEAIADLIRDRKIPIFFGGEHTLTVGAVRAVKPDWFVVCDAHLDLREEYRGAVYNHGCTSRLVYNEGTTNIVMIGQRSGTREQYEFAKELILYSSDQVRRDGIGVVLDEVQQTIGDQGVYLSIDADAIDCCYTPGLGTPEPFGLTPYDLREVVTRLAPQAVGFDYVEVCPTDDGQTAAVATELIRLFIAAHWSARRAGTD</sequence>
<feature type="binding site" evidence="4">
    <location>
        <position position="131"/>
    </location>
    <ligand>
        <name>Mn(2+)</name>
        <dbReference type="ChEBI" id="CHEBI:29035"/>
        <label>1</label>
    </ligand>
</feature>
<feature type="binding site" evidence="4">
    <location>
        <position position="213"/>
    </location>
    <ligand>
        <name>Mn(2+)</name>
        <dbReference type="ChEBI" id="CHEBI:29035"/>
        <label>1</label>
    </ligand>
</feature>
<dbReference type="STRING" id="521011.Mpal_2336"/>
<evidence type="ECO:0000313" key="6">
    <source>
        <dbReference type="Proteomes" id="UP000002457"/>
    </source>
</evidence>
<keyword evidence="3" id="KW-0378">Hydrolase</keyword>
<evidence type="ECO:0000256" key="4">
    <source>
        <dbReference type="PIRSR" id="PIRSR036979-1"/>
    </source>
</evidence>
<evidence type="ECO:0000313" key="5">
    <source>
        <dbReference type="EMBL" id="ACL17620.1"/>
    </source>
</evidence>
<proteinExistence type="inferred from homology"/>
<dbReference type="InterPro" id="IPR023696">
    <property type="entry name" value="Ureohydrolase_dom_sf"/>
</dbReference>
<dbReference type="AlphaFoldDB" id="B8GEB9"/>
<dbReference type="PROSITE" id="PS51409">
    <property type="entry name" value="ARGINASE_2"/>
    <property type="match status" value="1"/>
</dbReference>
<dbReference type="Proteomes" id="UP000002457">
    <property type="component" value="Chromosome"/>
</dbReference>
<comment type="similarity">
    <text evidence="1">Belongs to the arginase family. Agmatinase subfamily.</text>
</comment>
<dbReference type="PANTHER" id="PTHR11358">
    <property type="entry name" value="ARGINASE/AGMATINASE"/>
    <property type="match status" value="1"/>
</dbReference>
<dbReference type="GO" id="GO:0008783">
    <property type="term" value="F:agmatinase activity"/>
    <property type="evidence" value="ECO:0007669"/>
    <property type="project" value="TreeGrafter"/>
</dbReference>
<dbReference type="PANTHER" id="PTHR11358:SF26">
    <property type="entry name" value="GUANIDINO ACID HYDROLASE, MITOCHONDRIAL"/>
    <property type="match status" value="1"/>
</dbReference>
<dbReference type="NCBIfam" id="TIGR01230">
    <property type="entry name" value="agmatinase"/>
    <property type="match status" value="1"/>
</dbReference>
<dbReference type="HOGENOM" id="CLU_039478_0_2_2"/>
<feature type="binding site" evidence="4">
    <location>
        <position position="108"/>
    </location>
    <ligand>
        <name>Mn(2+)</name>
        <dbReference type="ChEBI" id="CHEBI:29035"/>
        <label>1</label>
    </ligand>
</feature>
<reference evidence="5 6" key="1">
    <citation type="journal article" date="2015" name="Genome Announc.">
        <title>Complete Genome Sequence of Methanosphaerula palustris E1-9CT, a Hydrogenotrophic Methanogen Isolated from a Minerotrophic Fen Peatland.</title>
        <authorList>
            <person name="Cadillo-Quiroz H."/>
            <person name="Browne P."/>
            <person name="Kyrpides N."/>
            <person name="Woyke T."/>
            <person name="Goodwin L."/>
            <person name="Detter C."/>
            <person name="Yavitt J.B."/>
            <person name="Zinder S.H."/>
        </authorList>
    </citation>
    <scope>NUCLEOTIDE SEQUENCE [LARGE SCALE GENOMIC DNA]</scope>
    <source>
        <strain evidence="6">ATCC BAA-1556 / DSM 19958 / E1-9c</strain>
    </source>
</reference>
<dbReference type="RefSeq" id="WP_012618939.1">
    <property type="nucleotide sequence ID" value="NC_011832.1"/>
</dbReference>
<dbReference type="GO" id="GO:0033389">
    <property type="term" value="P:putrescine biosynthetic process from arginine, via agmatine"/>
    <property type="evidence" value="ECO:0007669"/>
    <property type="project" value="TreeGrafter"/>
</dbReference>
<dbReference type="CDD" id="cd11593">
    <property type="entry name" value="Agmatinase-like_2"/>
    <property type="match status" value="1"/>
</dbReference>
<comment type="cofactor">
    <cofactor evidence="4">
        <name>Mn(2+)</name>
        <dbReference type="ChEBI" id="CHEBI:29035"/>
    </cofactor>
    <text evidence="4">Binds 2 manganese ions per subunit.</text>
</comment>
<dbReference type="GO" id="GO:0046872">
    <property type="term" value="F:metal ion binding"/>
    <property type="evidence" value="ECO:0007669"/>
    <property type="project" value="UniProtKB-KW"/>
</dbReference>
<feature type="binding site" evidence="4">
    <location>
        <position position="129"/>
    </location>
    <ligand>
        <name>Mn(2+)</name>
        <dbReference type="ChEBI" id="CHEBI:29035"/>
        <label>1</label>
    </ligand>
</feature>
<accession>B8GEB9</accession>
<organism evidence="5 6">
    <name type="scientific">Methanosphaerula palustris (strain ATCC BAA-1556 / DSM 19958 / E1-9c)</name>
    <dbReference type="NCBI Taxonomy" id="521011"/>
    <lineage>
        <taxon>Archaea</taxon>
        <taxon>Methanobacteriati</taxon>
        <taxon>Methanobacteriota</taxon>
        <taxon>Stenosarchaea group</taxon>
        <taxon>Methanomicrobia</taxon>
        <taxon>Methanomicrobiales</taxon>
        <taxon>Methanoregulaceae</taxon>
        <taxon>Methanosphaerula</taxon>
    </lineage>
</organism>
<evidence type="ECO:0000256" key="2">
    <source>
        <dbReference type="ARBA" id="ARBA00022723"/>
    </source>
</evidence>
<gene>
    <name evidence="5" type="ordered locus">Mpal_2336</name>
</gene>
<name>B8GEB9_METPE</name>
<feature type="binding site" evidence="4">
    <location>
        <position position="127"/>
    </location>
    <ligand>
        <name>Mn(2+)</name>
        <dbReference type="ChEBI" id="CHEBI:29035"/>
        <label>1</label>
    </ligand>
</feature>
<dbReference type="InterPro" id="IPR005925">
    <property type="entry name" value="Agmatinase-rel"/>
</dbReference>
<evidence type="ECO:0000256" key="1">
    <source>
        <dbReference type="ARBA" id="ARBA00009227"/>
    </source>
</evidence>
<dbReference type="KEGG" id="mpl:Mpal_2336"/>
<dbReference type="PIRSF" id="PIRSF036979">
    <property type="entry name" value="Arginase"/>
    <property type="match status" value="1"/>
</dbReference>
<dbReference type="Pfam" id="PF00491">
    <property type="entry name" value="Arginase"/>
    <property type="match status" value="1"/>
</dbReference>
<evidence type="ECO:0000256" key="3">
    <source>
        <dbReference type="ARBA" id="ARBA00022801"/>
    </source>
</evidence>
<keyword evidence="4" id="KW-0464">Manganese</keyword>
<dbReference type="InterPro" id="IPR006035">
    <property type="entry name" value="Ureohydrolase"/>
</dbReference>
<feature type="binding site" evidence="4">
    <location>
        <position position="211"/>
    </location>
    <ligand>
        <name>Mn(2+)</name>
        <dbReference type="ChEBI" id="CHEBI:29035"/>
        <label>1</label>
    </ligand>
</feature>